<dbReference type="EMBL" id="JAPFFF010000297">
    <property type="protein sequence ID" value="KAK8834811.1"/>
    <property type="molecule type" value="Genomic_DNA"/>
</dbReference>
<evidence type="ECO:0000313" key="4">
    <source>
        <dbReference type="Proteomes" id="UP001470230"/>
    </source>
</evidence>
<evidence type="ECO:0000313" key="3">
    <source>
        <dbReference type="EMBL" id="KAK8842476.1"/>
    </source>
</evidence>
<keyword evidence="4" id="KW-1185">Reference proteome</keyword>
<protein>
    <submittedName>
        <fullName evidence="2">Uncharacterized protein</fullName>
    </submittedName>
</protein>
<gene>
    <name evidence="2" type="ORF">M9Y10_024205</name>
    <name evidence="3" type="ORF">M9Y10_026064</name>
</gene>
<sequence length="339" mass="38812">MYSFPLEKEKEKEEVNNVSQVSEESSLIIKKVPFVIGIIIFLIAFLDMIILFAVPYHRIRSNKHKLPNATFKNPNIVVIVFHFILHVIVMIVGVFVILFGIRQCDKIDHKKVKLGLIIICIIAGIFWIITICSDFYLTTKINTKMTVDQLISIMSQNPPINFAFIYTEDELEDVICSPDCETVTVTCYSKSGVIIPMKTSLTSSVYNFTDTPEMFYFTIQQKLNMTIELNAYFNAIMNNINKCDRNMKKQTEYYPIIAGDYIVSKKKLPVYLNKGTRIASILFGVGVYYELNSKSVPYITYTQHSNADVVQGVDYNLIFTSDSCNNYGQCSQYNKKPKP</sequence>
<reference evidence="2 4" key="1">
    <citation type="submission" date="2024-04" db="EMBL/GenBank/DDBJ databases">
        <title>Tritrichomonas musculus Genome.</title>
        <authorList>
            <person name="Alves-Ferreira E."/>
            <person name="Grigg M."/>
            <person name="Lorenzi H."/>
            <person name="Galac M."/>
        </authorList>
    </citation>
    <scope>NUCLEOTIDE SEQUENCE [LARGE SCALE GENOMIC DNA]</scope>
    <source>
        <strain evidence="2 4">EAF2021</strain>
    </source>
</reference>
<proteinExistence type="predicted"/>
<keyword evidence="1" id="KW-0472">Membrane</keyword>
<keyword evidence="1" id="KW-0812">Transmembrane</keyword>
<evidence type="ECO:0000256" key="1">
    <source>
        <dbReference type="SAM" id="Phobius"/>
    </source>
</evidence>
<dbReference type="EMBL" id="JAPFFF010000038">
    <property type="protein sequence ID" value="KAK8842476.1"/>
    <property type="molecule type" value="Genomic_DNA"/>
</dbReference>
<feature type="transmembrane region" description="Helical" evidence="1">
    <location>
        <begin position="34"/>
        <end position="56"/>
    </location>
</feature>
<accession>A0ABR2GMA4</accession>
<comment type="caution">
    <text evidence="2">The sequence shown here is derived from an EMBL/GenBank/DDBJ whole genome shotgun (WGS) entry which is preliminary data.</text>
</comment>
<feature type="transmembrane region" description="Helical" evidence="1">
    <location>
        <begin position="114"/>
        <end position="137"/>
    </location>
</feature>
<name>A0ABR2GMA4_9EUKA</name>
<evidence type="ECO:0000313" key="2">
    <source>
        <dbReference type="EMBL" id="KAK8834811.1"/>
    </source>
</evidence>
<feature type="transmembrane region" description="Helical" evidence="1">
    <location>
        <begin position="76"/>
        <end position="102"/>
    </location>
</feature>
<organism evidence="2 4">
    <name type="scientific">Tritrichomonas musculus</name>
    <dbReference type="NCBI Taxonomy" id="1915356"/>
    <lineage>
        <taxon>Eukaryota</taxon>
        <taxon>Metamonada</taxon>
        <taxon>Parabasalia</taxon>
        <taxon>Tritrichomonadida</taxon>
        <taxon>Tritrichomonadidae</taxon>
        <taxon>Tritrichomonas</taxon>
    </lineage>
</organism>
<keyword evidence="1" id="KW-1133">Transmembrane helix</keyword>
<dbReference type="Proteomes" id="UP001470230">
    <property type="component" value="Unassembled WGS sequence"/>
</dbReference>